<keyword evidence="12" id="KW-1185">Reference proteome</keyword>
<dbReference type="AlphaFoldDB" id="A0A087UUD7"/>
<dbReference type="GO" id="GO:0009953">
    <property type="term" value="P:dorsal/ventral pattern formation"/>
    <property type="evidence" value="ECO:0007669"/>
    <property type="project" value="TreeGrafter"/>
</dbReference>
<keyword evidence="3 7" id="KW-0217">Developmental protein</keyword>
<dbReference type="PROSITE" id="PS50184">
    <property type="entry name" value="VWFC_2"/>
    <property type="match status" value="2"/>
</dbReference>
<feature type="compositionally biased region" description="Basic residues" evidence="8">
    <location>
        <begin position="877"/>
        <end position="893"/>
    </location>
</feature>
<reference evidence="11 12" key="1">
    <citation type="submission" date="2013-11" db="EMBL/GenBank/DDBJ databases">
        <title>Genome sequencing of Stegodyphus mimosarum.</title>
        <authorList>
            <person name="Bechsgaard J."/>
        </authorList>
    </citation>
    <scope>NUCLEOTIDE SEQUENCE [LARGE SCALE GENOMIC DNA]</scope>
</reference>
<evidence type="ECO:0000256" key="2">
    <source>
        <dbReference type="ARBA" id="ARBA00007156"/>
    </source>
</evidence>
<dbReference type="GO" id="GO:0030514">
    <property type="term" value="P:negative regulation of BMP signaling pathway"/>
    <property type="evidence" value="ECO:0007669"/>
    <property type="project" value="TreeGrafter"/>
</dbReference>
<feature type="non-terminal residue" evidence="11">
    <location>
        <position position="900"/>
    </location>
</feature>
<gene>
    <name evidence="11" type="ORF">X975_20456</name>
</gene>
<dbReference type="Pfam" id="PF00093">
    <property type="entry name" value="VWC"/>
    <property type="match status" value="3"/>
</dbReference>
<dbReference type="InterPro" id="IPR016353">
    <property type="entry name" value="Chordin"/>
</dbReference>
<name>A0A087UUD7_STEMI</name>
<sequence length="900" mass="100381">MSRVRCKNIKNDCPKPTCEDPVLLPQRCCKTCPGEDYADLEEDIATRKLESEDDDKMLKEFTVLLTGRILVPPVPTSGAARGYLVYTKRDLHYTIHYRGIPRPTSVRFTNEEGNILEEHDIPFAPHHIQGSKVCGVWRKVPKVYRRLLQKDRLMLVLVTADSSDGIVGGRIMKHSSINTEAYGSLLLPDSKSSHETLGSGAIANIFPVTDSIHVTLGFNGIFTAKDARDVPLVVSLFYEEDDGRLQPISDTQITLAKAHPDYNSATVKLDLVPHLQEQLSSGRFELRISSKDGQRHQSGRITPKVTCNVFQAVLTATEATDPTKDPITGFIVLDIAADGYINYKMHISDTNIDVVHLQLETDVETPSGTGMRLLQQVAQNMTDTWGNGSFSKRNGQEVEMLFTDDLIVTVLTESPSHESHTFPSHVHRISSAEDDSLERSRTTLSDKTKIYLRGQVRQRIYTEALLNEVPILLSGGNATAGGIAWLSIDKDCVLHYQVYLSGLDPNERHLLELLQVRPGKYNPLQRVLKRFEGDQVEDLADDLDGRSLAFLQAGYTYLVVTSKLAGKAKAVQLRAKITELSAPMNCLPRYDSSSMQRNGNTYQDGYNDVYDADSGHKCASDNVLFEDGAQWKPENDECTMCSCQRSRVVCERMDCPEPVCDNPISVPGECCPFCPGNSTGTSETSLHRSQRLCFFEGDKKYHVAGSRWHPYVPPFGFSKCSLCTCEPKTLMVKCERITCPPLSCTEKESYRDHPRACCKKCPNSVSVKSTLLISTSVGQLGDQGGEKLMAKEILAAGGCKYRGQVHYNGDEWHPLLEPYGLENCVKCHCKDGRAKCKRKKCPKETCPVKAPGEDGCCEKCIDSVGDTSTRSTEGPTKGKKRRKDRERRHRKTRQPKERQQ</sequence>
<dbReference type="OrthoDB" id="9829321at2759"/>
<dbReference type="Proteomes" id="UP000054359">
    <property type="component" value="Unassembled WGS sequence"/>
</dbReference>
<evidence type="ECO:0000256" key="4">
    <source>
        <dbReference type="ARBA" id="ARBA00022525"/>
    </source>
</evidence>
<organism evidence="11 12">
    <name type="scientific">Stegodyphus mimosarum</name>
    <name type="common">African social velvet spider</name>
    <dbReference type="NCBI Taxonomy" id="407821"/>
    <lineage>
        <taxon>Eukaryota</taxon>
        <taxon>Metazoa</taxon>
        <taxon>Ecdysozoa</taxon>
        <taxon>Arthropoda</taxon>
        <taxon>Chelicerata</taxon>
        <taxon>Arachnida</taxon>
        <taxon>Araneae</taxon>
        <taxon>Araneomorphae</taxon>
        <taxon>Entelegynae</taxon>
        <taxon>Eresoidea</taxon>
        <taxon>Eresidae</taxon>
        <taxon>Stegodyphus</taxon>
    </lineage>
</organism>
<dbReference type="EMBL" id="KK121657">
    <property type="protein sequence ID" value="KFM80976.1"/>
    <property type="molecule type" value="Genomic_DNA"/>
</dbReference>
<accession>A0A087UUD7</accession>
<comment type="similarity">
    <text evidence="2">Belongs to the chordin family.</text>
</comment>
<dbReference type="SUPFAM" id="SSF57603">
    <property type="entry name" value="FnI-like domain"/>
    <property type="match status" value="3"/>
</dbReference>
<dbReference type="OMA" id="TGRFTFH"/>
<dbReference type="GO" id="GO:0036122">
    <property type="term" value="F:BMP binding"/>
    <property type="evidence" value="ECO:0007669"/>
    <property type="project" value="TreeGrafter"/>
</dbReference>
<feature type="domain" description="CHRD" evidence="10">
    <location>
        <begin position="57"/>
        <end position="176"/>
    </location>
</feature>
<protein>
    <submittedName>
        <fullName evidence="11">Dorsal-ventral patterning protein Sog</fullName>
    </submittedName>
</protein>
<dbReference type="PANTHER" id="PTHR46526:SF1">
    <property type="entry name" value="CHORDIN"/>
    <property type="match status" value="1"/>
</dbReference>
<feature type="domain" description="VWFC" evidence="9">
    <location>
        <begin position="616"/>
        <end position="675"/>
    </location>
</feature>
<dbReference type="InterPro" id="IPR001007">
    <property type="entry name" value="VWF_dom"/>
</dbReference>
<evidence type="ECO:0000259" key="9">
    <source>
        <dbReference type="PROSITE" id="PS50184"/>
    </source>
</evidence>
<dbReference type="PROSITE" id="PS01208">
    <property type="entry name" value="VWFC_1"/>
    <property type="match status" value="2"/>
</dbReference>
<evidence type="ECO:0000259" key="10">
    <source>
        <dbReference type="PROSITE" id="PS50933"/>
    </source>
</evidence>
<proteinExistence type="inferred from homology"/>
<dbReference type="Gene3D" id="6.20.200.20">
    <property type="match status" value="2"/>
</dbReference>
<dbReference type="STRING" id="407821.A0A087UUD7"/>
<evidence type="ECO:0000256" key="8">
    <source>
        <dbReference type="SAM" id="MobiDB-lite"/>
    </source>
</evidence>
<feature type="domain" description="VWFC" evidence="9">
    <location>
        <begin position="797"/>
        <end position="861"/>
    </location>
</feature>
<evidence type="ECO:0000256" key="3">
    <source>
        <dbReference type="ARBA" id="ARBA00022473"/>
    </source>
</evidence>
<dbReference type="InterPro" id="IPR010895">
    <property type="entry name" value="CHRD"/>
</dbReference>
<keyword evidence="5" id="KW-0677">Repeat</keyword>
<comment type="subcellular location">
    <subcellularLocation>
        <location evidence="1">Secreted</location>
    </subcellularLocation>
</comment>
<dbReference type="SMART" id="SM00754">
    <property type="entry name" value="CHRD"/>
    <property type="match status" value="2"/>
</dbReference>
<evidence type="ECO:0000313" key="12">
    <source>
        <dbReference type="Proteomes" id="UP000054359"/>
    </source>
</evidence>
<feature type="domain" description="CHRD" evidence="10">
    <location>
        <begin position="465"/>
        <end position="582"/>
    </location>
</feature>
<dbReference type="PROSITE" id="PS50933">
    <property type="entry name" value="CHRD"/>
    <property type="match status" value="2"/>
</dbReference>
<dbReference type="InterPro" id="IPR052278">
    <property type="entry name" value="Chordin-like_regulators"/>
</dbReference>
<dbReference type="PIRSF" id="PIRSF002496">
    <property type="entry name" value="Chordin"/>
    <property type="match status" value="1"/>
</dbReference>
<keyword evidence="6" id="KW-0325">Glycoprotein</keyword>
<evidence type="ECO:0000313" key="11">
    <source>
        <dbReference type="EMBL" id="KFM80976.1"/>
    </source>
</evidence>
<dbReference type="SMART" id="SM00214">
    <property type="entry name" value="VWC"/>
    <property type="match status" value="3"/>
</dbReference>
<feature type="region of interest" description="Disordered" evidence="8">
    <location>
        <begin position="860"/>
        <end position="900"/>
    </location>
</feature>
<feature type="compositionally biased region" description="Polar residues" evidence="8">
    <location>
        <begin position="865"/>
        <end position="874"/>
    </location>
</feature>
<dbReference type="GO" id="GO:0048731">
    <property type="term" value="P:system development"/>
    <property type="evidence" value="ECO:0007669"/>
    <property type="project" value="UniProtKB-ARBA"/>
</dbReference>
<keyword evidence="4" id="KW-0964">Secreted</keyword>
<evidence type="ECO:0000256" key="6">
    <source>
        <dbReference type="ARBA" id="ARBA00023180"/>
    </source>
</evidence>
<evidence type="ECO:0000256" key="5">
    <source>
        <dbReference type="ARBA" id="ARBA00022737"/>
    </source>
</evidence>
<dbReference type="PANTHER" id="PTHR46526">
    <property type="entry name" value="CHORDIN"/>
    <property type="match status" value="1"/>
</dbReference>
<evidence type="ECO:0000256" key="1">
    <source>
        <dbReference type="ARBA" id="ARBA00004613"/>
    </source>
</evidence>
<dbReference type="GO" id="GO:0005615">
    <property type="term" value="C:extracellular space"/>
    <property type="evidence" value="ECO:0007669"/>
    <property type="project" value="TreeGrafter"/>
</dbReference>
<evidence type="ECO:0000256" key="7">
    <source>
        <dbReference type="PROSITE-ProRule" id="PRU00230"/>
    </source>
</evidence>